<evidence type="ECO:0000313" key="1">
    <source>
        <dbReference type="EMBL" id="TWU46535.1"/>
    </source>
</evidence>
<organism evidence="1 2">
    <name type="scientific">Rubripirellula reticaptiva</name>
    <dbReference type="NCBI Taxonomy" id="2528013"/>
    <lineage>
        <taxon>Bacteria</taxon>
        <taxon>Pseudomonadati</taxon>
        <taxon>Planctomycetota</taxon>
        <taxon>Planctomycetia</taxon>
        <taxon>Pirellulales</taxon>
        <taxon>Pirellulaceae</taxon>
        <taxon>Rubripirellula</taxon>
    </lineage>
</organism>
<comment type="caution">
    <text evidence="1">The sequence shown here is derived from an EMBL/GenBank/DDBJ whole genome shotgun (WGS) entry which is preliminary data.</text>
</comment>
<keyword evidence="2" id="KW-1185">Reference proteome</keyword>
<accession>A0A5C6EDH3</accession>
<sequence>MAIATTANAHGRICIDLSTDNEASNLVATVLQIVVEVSEYNFDLGLQPLLPERLLPPVIDKLAYVHSLRHSRFVSTLG</sequence>
<dbReference type="OrthoDB" id="256753at2"/>
<reference evidence="1 2" key="1">
    <citation type="submission" date="2019-02" db="EMBL/GenBank/DDBJ databases">
        <title>Deep-cultivation of Planctomycetes and their phenomic and genomic characterization uncovers novel biology.</title>
        <authorList>
            <person name="Wiegand S."/>
            <person name="Jogler M."/>
            <person name="Boedeker C."/>
            <person name="Pinto D."/>
            <person name="Vollmers J."/>
            <person name="Rivas-Marin E."/>
            <person name="Kohn T."/>
            <person name="Peeters S.H."/>
            <person name="Heuer A."/>
            <person name="Rast P."/>
            <person name="Oberbeckmann S."/>
            <person name="Bunk B."/>
            <person name="Jeske O."/>
            <person name="Meyerdierks A."/>
            <person name="Storesund J.E."/>
            <person name="Kallscheuer N."/>
            <person name="Luecker S."/>
            <person name="Lage O.M."/>
            <person name="Pohl T."/>
            <person name="Merkel B.J."/>
            <person name="Hornburger P."/>
            <person name="Mueller R.-W."/>
            <person name="Bruemmer F."/>
            <person name="Labrenz M."/>
            <person name="Spormann A.M."/>
            <person name="Op Den Camp H."/>
            <person name="Overmann J."/>
            <person name="Amann R."/>
            <person name="Jetten M.S.M."/>
            <person name="Mascher T."/>
            <person name="Medema M.H."/>
            <person name="Devos D.P."/>
            <person name="Kaster A.-K."/>
            <person name="Ovreas L."/>
            <person name="Rohde M."/>
            <person name="Galperin M.Y."/>
            <person name="Jogler C."/>
        </authorList>
    </citation>
    <scope>NUCLEOTIDE SEQUENCE [LARGE SCALE GENOMIC DNA]</scope>
    <source>
        <strain evidence="1 2">Poly59</strain>
    </source>
</reference>
<name>A0A5C6EDH3_9BACT</name>
<dbReference type="Pfam" id="PF15887">
    <property type="entry name" value="Peptidase_Mx"/>
    <property type="match status" value="1"/>
</dbReference>
<dbReference type="InterPro" id="IPR031321">
    <property type="entry name" value="UCP012641"/>
</dbReference>
<dbReference type="EMBL" id="SJPX01000006">
    <property type="protein sequence ID" value="TWU46535.1"/>
    <property type="molecule type" value="Genomic_DNA"/>
</dbReference>
<gene>
    <name evidence="1" type="ORF">Poly59_55080</name>
</gene>
<proteinExistence type="predicted"/>
<dbReference type="Proteomes" id="UP000317977">
    <property type="component" value="Unassembled WGS sequence"/>
</dbReference>
<protein>
    <submittedName>
        <fullName evidence="1">Uncharacterized protein</fullName>
    </submittedName>
</protein>
<dbReference type="AlphaFoldDB" id="A0A5C6EDH3"/>
<evidence type="ECO:0000313" key="2">
    <source>
        <dbReference type="Proteomes" id="UP000317977"/>
    </source>
</evidence>